<organism evidence="1 2">
    <name type="scientific">Venatoribacter cucullus</name>
    <dbReference type="NCBI Taxonomy" id="2661630"/>
    <lineage>
        <taxon>Bacteria</taxon>
        <taxon>Pseudomonadati</taxon>
        <taxon>Pseudomonadota</taxon>
        <taxon>Gammaproteobacteria</taxon>
        <taxon>Oceanospirillales</taxon>
        <taxon>Oceanospirillaceae</taxon>
        <taxon>Venatoribacter</taxon>
    </lineage>
</organism>
<reference evidence="1 2" key="1">
    <citation type="submission" date="2019-11" db="EMBL/GenBank/DDBJ databases">
        <title>Venatorbacter sp. nov. a predator of Campylobacter and other Gram-negative bacteria.</title>
        <authorList>
            <person name="Saeedi A."/>
            <person name="Cummings N.J."/>
            <person name="Connerton I.F."/>
            <person name="Connerton P.L."/>
        </authorList>
    </citation>
    <scope>NUCLEOTIDE SEQUENCE [LARGE SCALE GENOMIC DNA]</scope>
    <source>
        <strain evidence="1">XL5</strain>
    </source>
</reference>
<protein>
    <submittedName>
        <fullName evidence="1">Uncharacterized protein</fullName>
    </submittedName>
</protein>
<dbReference type="AlphaFoldDB" id="A0A9E8FLT3"/>
<evidence type="ECO:0000313" key="1">
    <source>
        <dbReference type="EMBL" id="QQD24249.1"/>
    </source>
</evidence>
<keyword evidence="2" id="KW-1185">Reference proteome</keyword>
<dbReference type="KEGG" id="vcw:GJQ55_07055"/>
<dbReference type="Pfam" id="PF09694">
    <property type="entry name" value="Gcw_chp"/>
    <property type="match status" value="1"/>
</dbReference>
<dbReference type="NCBIfam" id="TIGR02001">
    <property type="entry name" value="gcw_chp"/>
    <property type="match status" value="1"/>
</dbReference>
<dbReference type="InterPro" id="IPR010239">
    <property type="entry name" value="CHP02001"/>
</dbReference>
<accession>A0A9E8FLT3</accession>
<dbReference type="Proteomes" id="UP000596074">
    <property type="component" value="Chromosome"/>
</dbReference>
<name>A0A9E8FLT3_9GAMM</name>
<gene>
    <name evidence="1" type="ORF">GJQ55_07055</name>
</gene>
<evidence type="ECO:0000313" key="2">
    <source>
        <dbReference type="Proteomes" id="UP000596074"/>
    </source>
</evidence>
<proteinExistence type="predicted"/>
<dbReference type="EMBL" id="CP046056">
    <property type="protein sequence ID" value="QQD24249.1"/>
    <property type="molecule type" value="Genomic_DNA"/>
</dbReference>
<sequence length="250" mass="28088">MIRAGFIVNGTSLPMSAKRLPVASVPALFCSALLCSASLPAVAGINANLGLTSEYIREGISQTDGNPTWQTGLTWEHNSGFYLGGWASGLDRRYDKASAEADIFAGFYQPLSDYTALSLTATHFTFYGDNSDEQNYTELGARLLVDDSWVFGWRQSEEYLGTNSDRRALEASYTLQTGTFGIEFYGAHYRNLGDKADMGYSDYLHFRIGLERTWNQWDYRLTVERTNLSSSRFDAGTLFQLGIHRYFNLW</sequence>